<sequence length="47" mass="5062">MKSVFTNGKQGVEIGNNEHSSIPEPTLLLWNELAPVLALLANPYAAL</sequence>
<evidence type="ECO:0000313" key="1">
    <source>
        <dbReference type="EMBL" id="GCE12538.1"/>
    </source>
</evidence>
<dbReference type="EMBL" id="BIFR01000001">
    <property type="protein sequence ID" value="GCE12538.1"/>
    <property type="molecule type" value="Genomic_DNA"/>
</dbReference>
<accession>A0A402A063</accession>
<evidence type="ECO:0000313" key="2">
    <source>
        <dbReference type="Proteomes" id="UP000287352"/>
    </source>
</evidence>
<protein>
    <submittedName>
        <fullName evidence="1">Uncharacterized protein</fullName>
    </submittedName>
</protein>
<proteinExistence type="predicted"/>
<keyword evidence="2" id="KW-1185">Reference proteome</keyword>
<gene>
    <name evidence="1" type="ORF">KTT_23970</name>
</gene>
<organism evidence="1 2">
    <name type="scientific">Tengunoibacter tsumagoiensis</name>
    <dbReference type="NCBI Taxonomy" id="2014871"/>
    <lineage>
        <taxon>Bacteria</taxon>
        <taxon>Bacillati</taxon>
        <taxon>Chloroflexota</taxon>
        <taxon>Ktedonobacteria</taxon>
        <taxon>Ktedonobacterales</taxon>
        <taxon>Dictyobacteraceae</taxon>
        <taxon>Tengunoibacter</taxon>
    </lineage>
</organism>
<dbReference type="Proteomes" id="UP000287352">
    <property type="component" value="Unassembled WGS sequence"/>
</dbReference>
<name>A0A402A063_9CHLR</name>
<comment type="caution">
    <text evidence="1">The sequence shown here is derived from an EMBL/GenBank/DDBJ whole genome shotgun (WGS) entry which is preliminary data.</text>
</comment>
<dbReference type="AlphaFoldDB" id="A0A402A063"/>
<reference evidence="2" key="1">
    <citation type="submission" date="2018-12" db="EMBL/GenBank/DDBJ databases">
        <title>Tengunoibacter tsumagoiensis gen. nov., sp. nov., Dictyobacter kobayashii sp. nov., D. alpinus sp. nov., and D. joshuensis sp. nov. and description of Dictyobacteraceae fam. nov. within the order Ktedonobacterales isolated from Tengu-no-mugimeshi.</title>
        <authorList>
            <person name="Wang C.M."/>
            <person name="Zheng Y."/>
            <person name="Sakai Y."/>
            <person name="Toyoda A."/>
            <person name="Minakuchi Y."/>
            <person name="Abe K."/>
            <person name="Yokota A."/>
            <person name="Yabe S."/>
        </authorList>
    </citation>
    <scope>NUCLEOTIDE SEQUENCE [LARGE SCALE GENOMIC DNA]</scope>
    <source>
        <strain evidence="2">Uno3</strain>
    </source>
</reference>